<dbReference type="SUPFAM" id="SSF47005">
    <property type="entry name" value="Peripheral subunit-binding domain of 2-oxo acid dehydrogenase complex"/>
    <property type="match status" value="1"/>
</dbReference>
<proteinExistence type="inferred from homology"/>
<dbReference type="InterPro" id="IPR001078">
    <property type="entry name" value="2-oxoacid_DH_actylTfrase"/>
</dbReference>
<comment type="similarity">
    <text evidence="2 6">Belongs to the 2-oxoacid dehydrogenase family.</text>
</comment>
<dbReference type="InterPro" id="IPR023213">
    <property type="entry name" value="CAT-like_dom_sf"/>
</dbReference>
<dbReference type="Pfam" id="PF00198">
    <property type="entry name" value="2-oxoacid_dh"/>
    <property type="match status" value="1"/>
</dbReference>
<evidence type="ECO:0000313" key="11">
    <source>
        <dbReference type="Proteomes" id="UP000092651"/>
    </source>
</evidence>
<dbReference type="Pfam" id="PF00364">
    <property type="entry name" value="Biotin_lipoyl"/>
    <property type="match status" value="2"/>
</dbReference>
<dbReference type="InterPro" id="IPR036625">
    <property type="entry name" value="E3-bd_dom_sf"/>
</dbReference>
<dbReference type="Gene3D" id="2.40.50.100">
    <property type="match status" value="2"/>
</dbReference>
<feature type="domain" description="Lipoyl-binding" evidence="8">
    <location>
        <begin position="122"/>
        <end position="197"/>
    </location>
</feature>
<dbReference type="InterPro" id="IPR011053">
    <property type="entry name" value="Single_hybrid_motif"/>
</dbReference>
<dbReference type="PROSITE" id="PS50968">
    <property type="entry name" value="BIOTINYL_LIPOYL"/>
    <property type="match status" value="2"/>
</dbReference>
<evidence type="ECO:0000259" key="8">
    <source>
        <dbReference type="PROSITE" id="PS50968"/>
    </source>
</evidence>
<evidence type="ECO:0000256" key="4">
    <source>
        <dbReference type="ARBA" id="ARBA00022823"/>
    </source>
</evidence>
<dbReference type="Proteomes" id="UP000092651">
    <property type="component" value="Unassembled WGS sequence"/>
</dbReference>
<dbReference type="EC" id="2.3.1.-" evidence="6"/>
<dbReference type="InterPro" id="IPR045257">
    <property type="entry name" value="E2/Pdx1"/>
</dbReference>
<name>A0A1B8ZLF2_9FLAO</name>
<evidence type="ECO:0000256" key="7">
    <source>
        <dbReference type="SAM" id="MobiDB-lite"/>
    </source>
</evidence>
<dbReference type="SUPFAM" id="SSF51230">
    <property type="entry name" value="Single hybrid motif"/>
    <property type="match status" value="2"/>
</dbReference>
<dbReference type="InterPro" id="IPR003016">
    <property type="entry name" value="2-oxoA_DH_lipoyl-BS"/>
</dbReference>
<dbReference type="Gene3D" id="3.30.559.10">
    <property type="entry name" value="Chloramphenicol acetyltransferase-like domain"/>
    <property type="match status" value="1"/>
</dbReference>
<dbReference type="GO" id="GO:0006086">
    <property type="term" value="P:pyruvate decarboxylation to acetyl-CoA"/>
    <property type="evidence" value="ECO:0007669"/>
    <property type="project" value="InterPro"/>
</dbReference>
<feature type="region of interest" description="Disordered" evidence="7">
    <location>
        <begin position="207"/>
        <end position="244"/>
    </location>
</feature>
<dbReference type="PANTHER" id="PTHR23151:SF90">
    <property type="entry name" value="DIHYDROLIPOYLLYSINE-RESIDUE ACETYLTRANSFERASE COMPONENT OF PYRUVATE DEHYDROGENASE COMPLEX, MITOCHONDRIAL-RELATED"/>
    <property type="match status" value="1"/>
</dbReference>
<dbReference type="RefSeq" id="WP_065394639.1">
    <property type="nucleotide sequence ID" value="NZ_MAYH01000023.1"/>
</dbReference>
<feature type="region of interest" description="Disordered" evidence="7">
    <location>
        <begin position="83"/>
        <end position="115"/>
    </location>
</feature>
<evidence type="ECO:0000313" key="10">
    <source>
        <dbReference type="EMBL" id="OCA72415.1"/>
    </source>
</evidence>
<keyword evidence="4 6" id="KW-0450">Lipoyl</keyword>
<accession>A0A1B8ZLF2</accession>
<dbReference type="PROSITE" id="PS00189">
    <property type="entry name" value="LIPOYL"/>
    <property type="match status" value="2"/>
</dbReference>
<evidence type="ECO:0000259" key="9">
    <source>
        <dbReference type="PROSITE" id="PS51826"/>
    </source>
</evidence>
<dbReference type="OrthoDB" id="9805770at2"/>
<comment type="cofactor">
    <cofactor evidence="1 6">
        <name>(R)-lipoate</name>
        <dbReference type="ChEBI" id="CHEBI:83088"/>
    </cofactor>
</comment>
<reference evidence="10 11" key="1">
    <citation type="submission" date="2016-07" db="EMBL/GenBank/DDBJ databases">
        <authorList>
            <person name="Jeong J.-J."/>
            <person name="Kim D.W."/>
            <person name="Sang M.K."/>
            <person name="Choi I.-G."/>
            <person name="Kim K.D."/>
        </authorList>
    </citation>
    <scope>NUCLEOTIDE SEQUENCE [LARGE SCALE GENOMIC DNA]</scope>
    <source>
        <strain evidence="10 11">UTM-3</strain>
    </source>
</reference>
<gene>
    <name evidence="10" type="ORF">BBI01_09830</name>
</gene>
<dbReference type="Pfam" id="PF02817">
    <property type="entry name" value="E3_binding"/>
    <property type="match status" value="1"/>
</dbReference>
<dbReference type="EMBL" id="MAYH01000023">
    <property type="protein sequence ID" value="OCA72415.1"/>
    <property type="molecule type" value="Genomic_DNA"/>
</dbReference>
<feature type="domain" description="Peripheral subunit-binding (PSBD)" evidence="9">
    <location>
        <begin position="245"/>
        <end position="282"/>
    </location>
</feature>
<keyword evidence="10" id="KW-0670">Pyruvate</keyword>
<evidence type="ECO:0000256" key="2">
    <source>
        <dbReference type="ARBA" id="ARBA00007317"/>
    </source>
</evidence>
<sequence length="533" mass="56175">MAEVITMPRLSDTMTEGKVAKWHKKVGDKVKEGDILAEIETDKAVQDFESEVEGTLLYVGVEEGAAAAVDSVLAIIGNEGEDISGLTGGAAAPSAGSEEKKSEEQPKTETVETASAEVPAGVEVITMPRLSDTMTEGKVAKWHKNVGDTVKEGDLLAEIETDKAVQDFESEFNGVLLKQGVEEGGAAPVDSVLAIIGPAGTDVSAVGAPKAAAQSTEKPAEQKAEVKTEEKAAPAANTSSSDRVAISPLAKKMAQDKGVDINAVQGSGENGRIVKKDIENYQPSQAKPAASAPAASAAAQVAVSFVQGEDTETPNSQVRNVIAKRLSESKFSAPHYYLMVEINMDKAIEARKEINSIPDTKISFNDMIIKATAIALKKHPQVNSSWAGDKIIHRGNINVGVAVAIPDGLVVPVLKNTDQMSYTQISAAVKDMASRAKNKGLKANEMEGSTFSISNLGMFGIETFTSIINQPNSAILSVGAIIEKPIVKNGQIVVGNTMKLSLACDHRVVDGATGAQFLQTLRTYLENPLTLLL</sequence>
<feature type="compositionally biased region" description="Basic and acidic residues" evidence="7">
    <location>
        <begin position="218"/>
        <end position="232"/>
    </location>
</feature>
<keyword evidence="11" id="KW-1185">Reference proteome</keyword>
<evidence type="ECO:0000256" key="1">
    <source>
        <dbReference type="ARBA" id="ARBA00001938"/>
    </source>
</evidence>
<dbReference type="GO" id="GO:0045254">
    <property type="term" value="C:pyruvate dehydrogenase complex"/>
    <property type="evidence" value="ECO:0007669"/>
    <property type="project" value="InterPro"/>
</dbReference>
<dbReference type="GO" id="GO:0016746">
    <property type="term" value="F:acyltransferase activity"/>
    <property type="evidence" value="ECO:0007669"/>
    <property type="project" value="UniProtKB-KW"/>
</dbReference>
<dbReference type="AlphaFoldDB" id="A0A1B8ZLF2"/>
<comment type="caution">
    <text evidence="10">The sequence shown here is derived from an EMBL/GenBank/DDBJ whole genome shotgun (WGS) entry which is preliminary data.</text>
</comment>
<protein>
    <recommendedName>
        <fullName evidence="6">Dihydrolipoamide acetyltransferase component of pyruvate dehydrogenase complex</fullName>
        <ecNumber evidence="6">2.3.1.-</ecNumber>
    </recommendedName>
</protein>
<feature type="domain" description="Lipoyl-binding" evidence="8">
    <location>
        <begin position="2"/>
        <end position="77"/>
    </location>
</feature>
<dbReference type="SUPFAM" id="SSF52777">
    <property type="entry name" value="CoA-dependent acyltransferases"/>
    <property type="match status" value="1"/>
</dbReference>
<evidence type="ECO:0000256" key="3">
    <source>
        <dbReference type="ARBA" id="ARBA00022679"/>
    </source>
</evidence>
<evidence type="ECO:0000256" key="6">
    <source>
        <dbReference type="RuleBase" id="RU003423"/>
    </source>
</evidence>
<feature type="compositionally biased region" description="Basic and acidic residues" evidence="7">
    <location>
        <begin position="97"/>
        <end position="110"/>
    </location>
</feature>
<organism evidence="10 11">
    <name type="scientific">Chryseobacterium artocarpi</name>
    <dbReference type="NCBI Taxonomy" id="1414727"/>
    <lineage>
        <taxon>Bacteria</taxon>
        <taxon>Pseudomonadati</taxon>
        <taxon>Bacteroidota</taxon>
        <taxon>Flavobacteriia</taxon>
        <taxon>Flavobacteriales</taxon>
        <taxon>Weeksellaceae</taxon>
        <taxon>Chryseobacterium group</taxon>
        <taxon>Chryseobacterium</taxon>
    </lineage>
</organism>
<keyword evidence="5 6" id="KW-0012">Acyltransferase</keyword>
<dbReference type="InterPro" id="IPR000089">
    <property type="entry name" value="Biotin_lipoyl"/>
</dbReference>
<dbReference type="Gene3D" id="4.10.320.10">
    <property type="entry name" value="E3-binding domain"/>
    <property type="match status" value="1"/>
</dbReference>
<dbReference type="CDD" id="cd06849">
    <property type="entry name" value="lipoyl_domain"/>
    <property type="match status" value="2"/>
</dbReference>
<dbReference type="PANTHER" id="PTHR23151">
    <property type="entry name" value="DIHYDROLIPOAMIDE ACETYL/SUCCINYL-TRANSFERASE-RELATED"/>
    <property type="match status" value="1"/>
</dbReference>
<evidence type="ECO:0000256" key="5">
    <source>
        <dbReference type="ARBA" id="ARBA00023315"/>
    </source>
</evidence>
<dbReference type="InterPro" id="IPR004167">
    <property type="entry name" value="PSBD"/>
</dbReference>
<dbReference type="FunFam" id="3.30.559.10:FF:000007">
    <property type="entry name" value="Dihydrolipoamide acetyltransferase component of pyruvate dehydrogenase complex"/>
    <property type="match status" value="1"/>
</dbReference>
<dbReference type="PROSITE" id="PS51826">
    <property type="entry name" value="PSBD"/>
    <property type="match status" value="1"/>
</dbReference>
<keyword evidence="3 6" id="KW-0808">Transferase</keyword>